<dbReference type="SUPFAM" id="SSF81301">
    <property type="entry name" value="Nucleotidyltransferase"/>
    <property type="match status" value="1"/>
</dbReference>
<dbReference type="STRING" id="6334.A0A0V1BYP4"/>
<keyword evidence="6" id="KW-0175">Coiled coil</keyword>
<evidence type="ECO:0000256" key="2">
    <source>
        <dbReference type="ARBA" id="ARBA00001946"/>
    </source>
</evidence>
<dbReference type="InterPro" id="IPR002058">
    <property type="entry name" value="PAP_assoc"/>
</dbReference>
<dbReference type="InterPro" id="IPR043519">
    <property type="entry name" value="NT_sf"/>
</dbReference>
<keyword evidence="5" id="KW-0460">Magnesium</keyword>
<evidence type="ECO:0000256" key="6">
    <source>
        <dbReference type="SAM" id="Coils"/>
    </source>
</evidence>
<feature type="domain" description="Poly(A) RNA polymerase mitochondrial-like central palm" evidence="9">
    <location>
        <begin position="730"/>
        <end position="876"/>
    </location>
</feature>
<comment type="caution">
    <text evidence="10">The sequence shown here is derived from an EMBL/GenBank/DDBJ whole genome shotgun (WGS) entry which is preliminary data.</text>
</comment>
<dbReference type="EMBL" id="JYDH01000005">
    <property type="protein sequence ID" value="KRY42086.1"/>
    <property type="molecule type" value="Genomic_DNA"/>
</dbReference>
<evidence type="ECO:0000256" key="5">
    <source>
        <dbReference type="ARBA" id="ARBA00022842"/>
    </source>
</evidence>
<feature type="compositionally biased region" description="Low complexity" evidence="7">
    <location>
        <begin position="627"/>
        <end position="640"/>
    </location>
</feature>
<dbReference type="Pfam" id="PF22600">
    <property type="entry name" value="MTPAP-like_central"/>
    <property type="match status" value="1"/>
</dbReference>
<evidence type="ECO:0000256" key="3">
    <source>
        <dbReference type="ARBA" id="ARBA00022679"/>
    </source>
</evidence>
<dbReference type="SUPFAM" id="SSF81631">
    <property type="entry name" value="PAP/OAS1 substrate-binding domain"/>
    <property type="match status" value="1"/>
</dbReference>
<dbReference type="InterPro" id="IPR054708">
    <property type="entry name" value="MTPAP-like_central"/>
</dbReference>
<feature type="domain" description="PAP-associated" evidence="8">
    <location>
        <begin position="966"/>
        <end position="1018"/>
    </location>
</feature>
<dbReference type="CDD" id="cd05402">
    <property type="entry name" value="NT_PAP_TUTase"/>
    <property type="match status" value="1"/>
</dbReference>
<feature type="coiled-coil region" evidence="6">
    <location>
        <begin position="479"/>
        <end position="506"/>
    </location>
</feature>
<dbReference type="AlphaFoldDB" id="A0A0V1BYP4"/>
<evidence type="ECO:0000256" key="4">
    <source>
        <dbReference type="ARBA" id="ARBA00022723"/>
    </source>
</evidence>
<keyword evidence="3" id="KW-0808">Transferase</keyword>
<evidence type="ECO:0000259" key="9">
    <source>
        <dbReference type="Pfam" id="PF22600"/>
    </source>
</evidence>
<dbReference type="Proteomes" id="UP000054776">
    <property type="component" value="Unassembled WGS sequence"/>
</dbReference>
<name>A0A0V1BYP4_TRISP</name>
<feature type="region of interest" description="Disordered" evidence="7">
    <location>
        <begin position="612"/>
        <end position="654"/>
    </location>
</feature>
<comment type="cofactor">
    <cofactor evidence="1">
        <name>Mn(2+)</name>
        <dbReference type="ChEBI" id="CHEBI:29035"/>
    </cofactor>
</comment>
<accession>A0A0V1BYP4</accession>
<proteinExistence type="predicted"/>
<protein>
    <submittedName>
        <fullName evidence="10">Poly(A) RNA polymerase GLD2-A</fullName>
    </submittedName>
</protein>
<evidence type="ECO:0000313" key="10">
    <source>
        <dbReference type="EMBL" id="KRY42086.1"/>
    </source>
</evidence>
<dbReference type="InParanoid" id="A0A0V1BYP4"/>
<dbReference type="GO" id="GO:0046872">
    <property type="term" value="F:metal ion binding"/>
    <property type="evidence" value="ECO:0007669"/>
    <property type="project" value="UniProtKB-KW"/>
</dbReference>
<evidence type="ECO:0000313" key="11">
    <source>
        <dbReference type="Proteomes" id="UP000054776"/>
    </source>
</evidence>
<reference evidence="10 11" key="1">
    <citation type="submission" date="2015-01" db="EMBL/GenBank/DDBJ databases">
        <title>Evolution of Trichinella species and genotypes.</title>
        <authorList>
            <person name="Korhonen P.K."/>
            <person name="Edoardo P."/>
            <person name="Giuseppe L.R."/>
            <person name="Gasser R.B."/>
        </authorList>
    </citation>
    <scope>NUCLEOTIDE SEQUENCE [LARGE SCALE GENOMIC DNA]</scope>
    <source>
        <strain evidence="10">ISS3</strain>
    </source>
</reference>
<evidence type="ECO:0000256" key="1">
    <source>
        <dbReference type="ARBA" id="ARBA00001936"/>
    </source>
</evidence>
<dbReference type="Gene3D" id="1.10.1410.10">
    <property type="match status" value="1"/>
</dbReference>
<gene>
    <name evidence="10" type="primary">papd4</name>
    <name evidence="10" type="ORF">T01_6543</name>
</gene>
<dbReference type="GO" id="GO:1990817">
    <property type="term" value="F:poly(A) RNA polymerase activity"/>
    <property type="evidence" value="ECO:0007669"/>
    <property type="project" value="TreeGrafter"/>
</dbReference>
<evidence type="ECO:0000256" key="7">
    <source>
        <dbReference type="SAM" id="MobiDB-lite"/>
    </source>
</evidence>
<dbReference type="PANTHER" id="PTHR12271">
    <property type="entry name" value="POLY A POLYMERASE CID PAP -RELATED"/>
    <property type="match status" value="1"/>
</dbReference>
<organism evidence="10 11">
    <name type="scientific">Trichinella spiralis</name>
    <name type="common">Trichina worm</name>
    <dbReference type="NCBI Taxonomy" id="6334"/>
    <lineage>
        <taxon>Eukaryota</taxon>
        <taxon>Metazoa</taxon>
        <taxon>Ecdysozoa</taxon>
        <taxon>Nematoda</taxon>
        <taxon>Enoplea</taxon>
        <taxon>Dorylaimia</taxon>
        <taxon>Trichinellida</taxon>
        <taxon>Trichinellidae</taxon>
        <taxon>Trichinella</taxon>
    </lineage>
</organism>
<sequence length="1054" mass="118830">MSAFSVSSLKEETFYLDITSASLCGRITKIIEHYGGDVVSDLEGKVSKVITNKTIHANAKKILSSKLESSKKAEIWMRLSPLIRRALKRKIPICTAKSFVNEMRQAHLSTLNQSSVSSSNSQIRDCTDNVQLRAPFVKISNKNNNCDKPRYTQFREWPVIKPKGDKKIGTRHMRKHGKLSHFHYSKLKAKVPTFRLKRLPNGLYVPLQRKPPPLKLKIFRCRICKKLLADEEAHVVAKSHVQAVKSTHAWNELDKATEDIPNIVSYLVCETVKLENSDLKVPSSELKVPVNEASESNDSKGDVFDEFARRPLSPILQLHSIEEIAKVTGFIMPGLSEEDLDMFNKLELIRKKVEMENLESSSNSSSTLDIIDNPGTSGAWACHAVALVHKLASPVLPGKPPPVLDPADVQWRHFAAQIVLGSIRGEYSSATSRPALKEIEGVTICTEESTPPTIGRCGEPSPEPNIGPHKFIALSNNDNQRETVLLNELNNNNNNAQAHAVQIIGQLPSISCFQRNVCQESNYQAFAVFDAACSVLFDVLFGVVVPSSLRTRIYIFFLTSLRVWRPRSSKKGHLMENTIPHSSLVIRGTYYRALFGDALEESYSSVGTRTLETTHTSTSAEQGDADSSNSNVENDSYNNNAVAPPSRKRFHGSNDSYDRVFAKKMKPDDVENDMALVKCVVKSELVDCFMLESSKKCNRNANNSNVHKLADTSVEVIDLTSELDKSWLPLDEQIQQFFLLNAEPERVTQQKVAAVKQLANYVKEYNRKAKVYMFGSTLSKIASRNSDIDLCIIDDKKLFSSLNVEFHRKESKRRLHRYKSKFDNLHLACPLNAFNIINATVPIMISKFKEPYSFRADISMNSLSGIRSSLLIRHYATADERFAKLAVLIKCWANKKFPGGAKNGYIGGFAWTLLLLNYMQCGTGENCPPVFPSFQERYPSLYEKSLNEMDFEGKFPENFVSPNKQSLSSLLYGFFYFYAYCVDFLKTMFSVRKGSIFLRQPEHAKFFMYIENPINLKNVAKSLQMKKKYEQIKAEIINAYDILASTCSVDSLFE</sequence>
<dbReference type="PANTHER" id="PTHR12271:SF117">
    <property type="entry name" value="PAP-ASSOCIATED DOMAIN-CONTAINING PROTEIN"/>
    <property type="match status" value="1"/>
</dbReference>
<evidence type="ECO:0000259" key="8">
    <source>
        <dbReference type="Pfam" id="PF03828"/>
    </source>
</evidence>
<dbReference type="Pfam" id="PF03828">
    <property type="entry name" value="PAP_assoc"/>
    <property type="match status" value="1"/>
</dbReference>
<comment type="cofactor">
    <cofactor evidence="2">
        <name>Mg(2+)</name>
        <dbReference type="ChEBI" id="CHEBI:18420"/>
    </cofactor>
</comment>
<dbReference type="OrthoDB" id="2274644at2759"/>
<dbReference type="Gene3D" id="3.30.460.10">
    <property type="entry name" value="Beta Polymerase, domain 2"/>
    <property type="match status" value="1"/>
</dbReference>
<keyword evidence="4" id="KW-0479">Metal-binding</keyword>
<keyword evidence="11" id="KW-1185">Reference proteome</keyword>
<dbReference type="GO" id="GO:0031123">
    <property type="term" value="P:RNA 3'-end processing"/>
    <property type="evidence" value="ECO:0007669"/>
    <property type="project" value="TreeGrafter"/>
</dbReference>
<dbReference type="eggNOG" id="KOG2277">
    <property type="taxonomic scope" value="Eukaryota"/>
</dbReference>